<gene>
    <name evidence="1" type="ORF">B1A_16002</name>
</gene>
<keyword evidence="1" id="KW-0808">Transferase</keyword>
<dbReference type="PANTHER" id="PTHR30605">
    <property type="entry name" value="ANHYDRO-N-ACETYLMURAMIC ACID KINASE"/>
    <property type="match status" value="1"/>
</dbReference>
<proteinExistence type="predicted"/>
<dbReference type="GO" id="GO:0006040">
    <property type="term" value="P:amino sugar metabolic process"/>
    <property type="evidence" value="ECO:0007669"/>
    <property type="project" value="InterPro"/>
</dbReference>
<name>T1AMN6_9ZZZZ</name>
<comment type="caution">
    <text evidence="1">The sequence shown here is derived from an EMBL/GenBank/DDBJ whole genome shotgun (WGS) entry which is preliminary data.</text>
</comment>
<sequence>MELMKHAAESDGLFIGLLSGTSADGVDCALVDLAGTRPVLMAFRITPYPHALRTRVLDLAKGRYDGADAIDRLGSLDAELGEFFADVTCELLASEGLSPSRIRAIGSHGQTIRHEPHQTPRPFTLQIGDPNRIAARTGIVTVADFRRMDLAQGGEGAPLVPGFLHHFFRAEQ</sequence>
<dbReference type="GO" id="GO:0016773">
    <property type="term" value="F:phosphotransferase activity, alcohol group as acceptor"/>
    <property type="evidence" value="ECO:0007669"/>
    <property type="project" value="InterPro"/>
</dbReference>
<dbReference type="GO" id="GO:0005524">
    <property type="term" value="F:ATP binding"/>
    <property type="evidence" value="ECO:0007669"/>
    <property type="project" value="InterPro"/>
</dbReference>
<reference evidence="1" key="1">
    <citation type="submission" date="2013-08" db="EMBL/GenBank/DDBJ databases">
        <authorList>
            <person name="Mendez C."/>
            <person name="Richter M."/>
            <person name="Ferrer M."/>
            <person name="Sanchez J."/>
        </authorList>
    </citation>
    <scope>NUCLEOTIDE SEQUENCE</scope>
</reference>
<dbReference type="PANTHER" id="PTHR30605:SF0">
    <property type="entry name" value="ANHYDRO-N-ACETYLMURAMIC ACID KINASE"/>
    <property type="match status" value="1"/>
</dbReference>
<dbReference type="AlphaFoldDB" id="T1AMN6"/>
<dbReference type="EC" id="2.7.1.-" evidence="1"/>
<dbReference type="EMBL" id="AUZX01011759">
    <property type="protein sequence ID" value="EQD41984.1"/>
    <property type="molecule type" value="Genomic_DNA"/>
</dbReference>
<dbReference type="GO" id="GO:0009254">
    <property type="term" value="P:peptidoglycan turnover"/>
    <property type="evidence" value="ECO:0007669"/>
    <property type="project" value="InterPro"/>
</dbReference>
<feature type="non-terminal residue" evidence="1">
    <location>
        <position position="172"/>
    </location>
</feature>
<accession>T1AMN6</accession>
<dbReference type="InterPro" id="IPR005338">
    <property type="entry name" value="Anhydro_N_Ac-Mur_kinase"/>
</dbReference>
<evidence type="ECO:0000313" key="1">
    <source>
        <dbReference type="EMBL" id="EQD41984.1"/>
    </source>
</evidence>
<protein>
    <submittedName>
        <fullName evidence="1">Protein belonging to Uncharacterized protein family UPF0075</fullName>
        <ecNumber evidence="1">2.7.1.-</ecNumber>
    </submittedName>
</protein>
<dbReference type="Gene3D" id="3.30.420.40">
    <property type="match status" value="1"/>
</dbReference>
<organism evidence="1">
    <name type="scientific">mine drainage metagenome</name>
    <dbReference type="NCBI Taxonomy" id="410659"/>
    <lineage>
        <taxon>unclassified sequences</taxon>
        <taxon>metagenomes</taxon>
        <taxon>ecological metagenomes</taxon>
    </lineage>
</organism>
<dbReference type="Pfam" id="PF03702">
    <property type="entry name" value="AnmK"/>
    <property type="match status" value="1"/>
</dbReference>
<reference evidence="1" key="2">
    <citation type="journal article" date="2014" name="ISME J.">
        <title>Microbial stratification in low pH oxic and suboxic macroscopic growths along an acid mine drainage.</title>
        <authorList>
            <person name="Mendez-Garcia C."/>
            <person name="Mesa V."/>
            <person name="Sprenger R.R."/>
            <person name="Richter M."/>
            <person name="Diez M.S."/>
            <person name="Solano J."/>
            <person name="Bargiela R."/>
            <person name="Golyshina O.V."/>
            <person name="Manteca A."/>
            <person name="Ramos J.L."/>
            <person name="Gallego J.R."/>
            <person name="Llorente I."/>
            <person name="Martins Dos Santos V.A."/>
            <person name="Jensen O.N."/>
            <person name="Pelaez A.I."/>
            <person name="Sanchez J."/>
            <person name="Ferrer M."/>
        </authorList>
    </citation>
    <scope>NUCLEOTIDE SEQUENCE</scope>
</reference>